<keyword evidence="1" id="KW-0808">Transferase</keyword>
<feature type="domain" description="4'-phosphopantetheinyl transferase" evidence="2">
    <location>
        <begin position="100"/>
        <end position="155"/>
    </location>
</feature>
<dbReference type="GO" id="GO:0000287">
    <property type="term" value="F:magnesium ion binding"/>
    <property type="evidence" value="ECO:0007669"/>
    <property type="project" value="InterPro"/>
</dbReference>
<protein>
    <submittedName>
        <fullName evidence="3">Holo-(Acyl carrier protein) synthase 2</fullName>
    </submittedName>
</protein>
<dbReference type="InterPro" id="IPR008278">
    <property type="entry name" value="4-PPantetheinyl_Trfase_dom"/>
</dbReference>
<dbReference type="EMBL" id="UFTJ01000003">
    <property type="protein sequence ID" value="SUV52885.1"/>
    <property type="molecule type" value="Genomic_DNA"/>
</dbReference>
<dbReference type="Gene3D" id="3.90.470.20">
    <property type="entry name" value="4'-phosphopantetheinyl transferase domain"/>
    <property type="match status" value="1"/>
</dbReference>
<dbReference type="Pfam" id="PF01648">
    <property type="entry name" value="ACPS"/>
    <property type="match status" value="1"/>
</dbReference>
<evidence type="ECO:0000313" key="3">
    <source>
        <dbReference type="EMBL" id="SUV52885.1"/>
    </source>
</evidence>
<sequence>MPLYKTFDTDDYHISIWKHTECDSFDYERILTKEEKQKIEQMPTKKRWERIMIRQLLSQILPNTIIQYEANGNPYLLDSDKKISISHSYPYAVLAISDEPIGVDLEKISDKILRVKEKFLHEAEKKWIGEDFSPEMLTAIWSMKEALYKVHPSKLWSLKKYYWVHPFQLNSKPLGFGQVFNEEWNDTFVLEWLRIEDYFLTIARNEK</sequence>
<dbReference type="GO" id="GO:0008897">
    <property type="term" value="F:holo-[acyl-carrier-protein] synthase activity"/>
    <property type="evidence" value="ECO:0007669"/>
    <property type="project" value="InterPro"/>
</dbReference>
<dbReference type="RefSeq" id="WP_002687932.1">
    <property type="nucleotide sequence ID" value="NZ_UFTJ01000003.1"/>
</dbReference>
<dbReference type="Proteomes" id="UP000255515">
    <property type="component" value="Unassembled WGS sequence"/>
</dbReference>
<evidence type="ECO:0000313" key="4">
    <source>
        <dbReference type="Proteomes" id="UP000255515"/>
    </source>
</evidence>
<reference evidence="3 4" key="1">
    <citation type="submission" date="2018-06" db="EMBL/GenBank/DDBJ databases">
        <authorList>
            <consortium name="Pathogen Informatics"/>
            <person name="Doyle S."/>
        </authorList>
    </citation>
    <scope>NUCLEOTIDE SEQUENCE [LARGE SCALE GENOMIC DNA]</scope>
    <source>
        <strain evidence="3 4">NCTC11661</strain>
    </source>
</reference>
<organism evidence="3 4">
    <name type="scientific">Bergeyella zoohelcum</name>
    <dbReference type="NCBI Taxonomy" id="1015"/>
    <lineage>
        <taxon>Bacteria</taxon>
        <taxon>Pseudomonadati</taxon>
        <taxon>Bacteroidota</taxon>
        <taxon>Flavobacteriia</taxon>
        <taxon>Flavobacteriales</taxon>
        <taxon>Weeksellaceae</taxon>
        <taxon>Bergeyella</taxon>
    </lineage>
</organism>
<accession>A0A380ZV52</accession>
<gene>
    <name evidence="3" type="ORF">NCTC11661_02031</name>
</gene>
<dbReference type="SUPFAM" id="SSF56214">
    <property type="entry name" value="4'-phosphopantetheinyl transferase"/>
    <property type="match status" value="2"/>
</dbReference>
<evidence type="ECO:0000256" key="1">
    <source>
        <dbReference type="ARBA" id="ARBA00022679"/>
    </source>
</evidence>
<dbReference type="InterPro" id="IPR037143">
    <property type="entry name" value="4-PPantetheinyl_Trfase_dom_sf"/>
</dbReference>
<name>A0A380ZV52_9FLAO</name>
<evidence type="ECO:0000259" key="2">
    <source>
        <dbReference type="Pfam" id="PF01648"/>
    </source>
</evidence>
<dbReference type="AlphaFoldDB" id="A0A380ZV52"/>
<proteinExistence type="predicted"/>